<keyword evidence="2" id="KW-1185">Reference proteome</keyword>
<evidence type="ECO:0000313" key="1">
    <source>
        <dbReference type="EMBL" id="MBE9403050.1"/>
    </source>
</evidence>
<dbReference type="Proteomes" id="UP000644727">
    <property type="component" value="Unassembled WGS sequence"/>
</dbReference>
<dbReference type="PANTHER" id="PTHR12475">
    <property type="match status" value="1"/>
</dbReference>
<comment type="caution">
    <text evidence="1">The sequence shown here is derived from an EMBL/GenBank/DDBJ whole genome shotgun (WGS) entry which is preliminary data.</text>
</comment>
<dbReference type="EMBL" id="JADEYR010000001">
    <property type="protein sequence ID" value="MBE9403050.1"/>
    <property type="molecule type" value="Genomic_DNA"/>
</dbReference>
<evidence type="ECO:0000313" key="2">
    <source>
        <dbReference type="Proteomes" id="UP000644727"/>
    </source>
</evidence>
<name>A0ABR9W0T1_9MICO</name>
<dbReference type="CDD" id="cd00586">
    <property type="entry name" value="4HBT"/>
    <property type="match status" value="1"/>
</dbReference>
<accession>A0ABR9W0T1</accession>
<dbReference type="Gene3D" id="3.10.129.10">
    <property type="entry name" value="Hotdog Thioesterase"/>
    <property type="match status" value="1"/>
</dbReference>
<gene>
    <name evidence="1" type="ORF">IOE58_02150</name>
</gene>
<sequence length="175" mass="20512">MNLFFRLLVLMVRVRFRRRLSIWDTARTPFRVNPLDLDVLMHMNNGRYLSILDLGRMDLMLRSGFWKVTQERGWYPVVAGQGITYRKSLRLWEKFEVRTRVMGIDEAWVYMEQSFHRGEVLIADAVVRARFLKKTGGSVTSAELIEAVGGVPADREVPAWVQDWTQESARHARNR</sequence>
<proteinExistence type="predicted"/>
<dbReference type="PANTHER" id="PTHR12475:SF4">
    <property type="entry name" value="PROTEIN THEM6"/>
    <property type="match status" value="1"/>
</dbReference>
<dbReference type="SUPFAM" id="SSF54637">
    <property type="entry name" value="Thioesterase/thiol ester dehydrase-isomerase"/>
    <property type="match status" value="1"/>
</dbReference>
<reference evidence="1 2" key="1">
    <citation type="submission" date="2020-10" db="EMBL/GenBank/DDBJ databases">
        <title>Draft genome and description of Brachybacterium epidermidis sp nov.</title>
        <authorList>
            <person name="Boxberger M."/>
            <person name="La Scola B."/>
        </authorList>
    </citation>
    <scope>NUCLEOTIDE SEQUENCE [LARGE SCALE GENOMIC DNA]</scope>
    <source>
        <strain evidence="1 2">Marseille-Q2903</strain>
    </source>
</reference>
<dbReference type="InterPro" id="IPR051490">
    <property type="entry name" value="THEM6_lcsJ_thioesterase"/>
</dbReference>
<organism evidence="1 2">
    <name type="scientific">Brachybacterium epidermidis</name>
    <dbReference type="NCBI Taxonomy" id="2781983"/>
    <lineage>
        <taxon>Bacteria</taxon>
        <taxon>Bacillati</taxon>
        <taxon>Actinomycetota</taxon>
        <taxon>Actinomycetes</taxon>
        <taxon>Micrococcales</taxon>
        <taxon>Dermabacteraceae</taxon>
        <taxon>Brachybacterium</taxon>
    </lineage>
</organism>
<dbReference type="Pfam" id="PF13279">
    <property type="entry name" value="4HBT_2"/>
    <property type="match status" value="1"/>
</dbReference>
<dbReference type="InterPro" id="IPR029069">
    <property type="entry name" value="HotDog_dom_sf"/>
</dbReference>
<protein>
    <submittedName>
        <fullName evidence="1">Acyl-CoA thioesterase</fullName>
    </submittedName>
</protein>
<dbReference type="RefSeq" id="WP_193864769.1">
    <property type="nucleotide sequence ID" value="NZ_JADEYR010000001.1"/>
</dbReference>